<evidence type="ECO:0000256" key="1">
    <source>
        <dbReference type="SAM" id="Phobius"/>
    </source>
</evidence>
<organism evidence="2 3">
    <name type="scientific">Phytophthora rubi</name>
    <dbReference type="NCBI Taxonomy" id="129364"/>
    <lineage>
        <taxon>Eukaryota</taxon>
        <taxon>Sar</taxon>
        <taxon>Stramenopiles</taxon>
        <taxon>Oomycota</taxon>
        <taxon>Peronosporomycetes</taxon>
        <taxon>Peronosporales</taxon>
        <taxon>Peronosporaceae</taxon>
        <taxon>Phytophthora</taxon>
    </lineage>
</organism>
<keyword evidence="1" id="KW-0472">Membrane</keyword>
<keyword evidence="1" id="KW-0812">Transmembrane</keyword>
<evidence type="ECO:0000313" key="2">
    <source>
        <dbReference type="EMBL" id="KAE8999364.1"/>
    </source>
</evidence>
<feature type="transmembrane region" description="Helical" evidence="1">
    <location>
        <begin position="12"/>
        <end position="33"/>
    </location>
</feature>
<dbReference type="EMBL" id="QXFU01001584">
    <property type="protein sequence ID" value="KAE8999364.1"/>
    <property type="molecule type" value="Genomic_DNA"/>
</dbReference>
<comment type="caution">
    <text evidence="2">The sequence shown here is derived from an EMBL/GenBank/DDBJ whole genome shotgun (WGS) entry which is preliminary data.</text>
</comment>
<name>A0A6A3K508_9STRA</name>
<evidence type="ECO:0000313" key="3">
    <source>
        <dbReference type="Proteomes" id="UP000435112"/>
    </source>
</evidence>
<accession>A0A6A3K508</accession>
<proteinExistence type="predicted"/>
<gene>
    <name evidence="2" type="ORF">PR002_g18472</name>
</gene>
<protein>
    <submittedName>
        <fullName evidence="2">Uncharacterized protein</fullName>
    </submittedName>
</protein>
<sequence>MADSLRLPTAGIAFAMIMVCCRWTTTGSFACATKKNKYWISSMRTRAMRTCFSNLNLN</sequence>
<reference evidence="2 3" key="1">
    <citation type="submission" date="2018-09" db="EMBL/GenBank/DDBJ databases">
        <title>Genomic investigation of the strawberry pathogen Phytophthora fragariae indicates pathogenicity is determined by transcriptional variation in three key races.</title>
        <authorList>
            <person name="Adams T.M."/>
            <person name="Armitage A.D."/>
            <person name="Sobczyk M.K."/>
            <person name="Bates H.J."/>
            <person name="Dunwell J.M."/>
            <person name="Nellist C.F."/>
            <person name="Harrison R.J."/>
        </authorList>
    </citation>
    <scope>NUCLEOTIDE SEQUENCE [LARGE SCALE GENOMIC DNA]</scope>
    <source>
        <strain evidence="2 3">SCRP324</strain>
    </source>
</reference>
<dbReference type="Proteomes" id="UP000435112">
    <property type="component" value="Unassembled WGS sequence"/>
</dbReference>
<dbReference type="AlphaFoldDB" id="A0A6A3K508"/>
<keyword evidence="1" id="KW-1133">Transmembrane helix</keyword>